<evidence type="ECO:0000313" key="6">
    <source>
        <dbReference type="Proteomes" id="UP000597338"/>
    </source>
</evidence>
<evidence type="ECO:0000259" key="3">
    <source>
        <dbReference type="Pfam" id="PF09972"/>
    </source>
</evidence>
<keyword evidence="2" id="KW-0812">Transmembrane</keyword>
<keyword evidence="6" id="KW-1185">Reference proteome</keyword>
<reference evidence="6" key="1">
    <citation type="journal article" date="2019" name="Int. J. Syst. Evol. Microbiol.">
        <title>The Global Catalogue of Microorganisms (GCM) 10K type strain sequencing project: providing services to taxonomists for standard genome sequencing and annotation.</title>
        <authorList>
            <consortium name="The Broad Institute Genomics Platform"/>
            <consortium name="The Broad Institute Genome Sequencing Center for Infectious Disease"/>
            <person name="Wu L."/>
            <person name="Ma J."/>
        </authorList>
    </citation>
    <scope>NUCLEOTIDE SEQUENCE [LARGE SCALE GENOMIC DNA]</scope>
    <source>
        <strain evidence="6">CGMCC 1.15342</strain>
    </source>
</reference>
<proteinExistence type="predicted"/>
<dbReference type="Pfam" id="PF20990">
    <property type="entry name" value="DUF2207_C"/>
    <property type="match status" value="1"/>
</dbReference>
<evidence type="ECO:0000256" key="2">
    <source>
        <dbReference type="SAM" id="Phobius"/>
    </source>
</evidence>
<comment type="caution">
    <text evidence="5">The sequence shown here is derived from an EMBL/GenBank/DDBJ whole genome shotgun (WGS) entry which is preliminary data.</text>
</comment>
<feature type="transmembrane region" description="Helical" evidence="2">
    <location>
        <begin position="305"/>
        <end position="325"/>
    </location>
</feature>
<keyword evidence="2" id="KW-1133">Transmembrane helix</keyword>
<evidence type="ECO:0000259" key="4">
    <source>
        <dbReference type="Pfam" id="PF20990"/>
    </source>
</evidence>
<feature type="transmembrane region" description="Helical" evidence="2">
    <location>
        <begin position="154"/>
        <end position="172"/>
    </location>
</feature>
<sequence length="475" mass="52645">MPGHSYSINHKIEQRANGKIEIRIGDKNTLVTGRQQYEIRYRVYNAFLFENNLAQFYWTLKPSGWAAVFKDIQFRIHTPEGSELSPENCFVYAGNTGTASLSTDFDYSYTDHIFSGKSHEFFFSAPGQDITVLVKLPKNLIKENFITIPLWKQYGWVGILAVLLFLFGLVWLKFGKDDEAIAATSYYPPKGIDPAMAGYLINDKSDASDLIALLPHWASQGFISMEEVPKEGWFGKADMKITKLKELPFTVADYEQALFSGLFNIWGTTVLVSSLTNSFYTVMNNAKKLLKTSAQKYYETRSRDVMWLTMGVAVVLGVILCPVFLFVFGVVAAVAAPVVCVFIALMSFFLQKKNKAGNTVYSELKGFKQFIKLAEVERIKVLLEQDPQYFEKTMSYALAFGLLDKWAQQFDALHIPPPGWYHSSGTQMLGIYAFSKSFSSGIASAQLAMVSSPSSSSSGGGSSGGGFGGGGGGSW</sequence>
<dbReference type="InterPro" id="IPR048389">
    <property type="entry name" value="YciQ-like_C"/>
</dbReference>
<dbReference type="Pfam" id="PF09972">
    <property type="entry name" value="DUF2207"/>
    <property type="match status" value="1"/>
</dbReference>
<name>A0ABQ1N591_9SPHI</name>
<dbReference type="InterPro" id="IPR018702">
    <property type="entry name" value="DUF2207"/>
</dbReference>
<organism evidence="5 6">
    <name type="scientific">Parapedobacter defluvii</name>
    <dbReference type="NCBI Taxonomy" id="2045106"/>
    <lineage>
        <taxon>Bacteria</taxon>
        <taxon>Pseudomonadati</taxon>
        <taxon>Bacteroidota</taxon>
        <taxon>Sphingobacteriia</taxon>
        <taxon>Sphingobacteriales</taxon>
        <taxon>Sphingobacteriaceae</taxon>
        <taxon>Parapedobacter</taxon>
    </lineage>
</organism>
<evidence type="ECO:0000256" key="1">
    <source>
        <dbReference type="SAM" id="MobiDB-lite"/>
    </source>
</evidence>
<dbReference type="EMBL" id="BMIK01000033">
    <property type="protein sequence ID" value="GGC49218.1"/>
    <property type="molecule type" value="Genomic_DNA"/>
</dbReference>
<keyword evidence="2" id="KW-0472">Membrane</keyword>
<feature type="region of interest" description="Disordered" evidence="1">
    <location>
        <begin position="454"/>
        <end position="475"/>
    </location>
</feature>
<dbReference type="RefSeq" id="WP_188753921.1">
    <property type="nucleotide sequence ID" value="NZ_BMIK01000033.1"/>
</dbReference>
<evidence type="ECO:0000313" key="5">
    <source>
        <dbReference type="EMBL" id="GGC49218.1"/>
    </source>
</evidence>
<protein>
    <recommendedName>
        <fullName evidence="7">DUF2207 domain-containing protein</fullName>
    </recommendedName>
</protein>
<feature type="domain" description="Predicted membrane protein YciQ-like C-terminal" evidence="4">
    <location>
        <begin position="186"/>
        <end position="410"/>
    </location>
</feature>
<accession>A0ABQ1N591</accession>
<feature type="transmembrane region" description="Helical" evidence="2">
    <location>
        <begin position="331"/>
        <end position="350"/>
    </location>
</feature>
<gene>
    <name evidence="5" type="ORF">GCM10011386_46890</name>
</gene>
<feature type="compositionally biased region" description="Gly residues" evidence="1">
    <location>
        <begin position="458"/>
        <end position="475"/>
    </location>
</feature>
<evidence type="ECO:0008006" key="7">
    <source>
        <dbReference type="Google" id="ProtNLM"/>
    </source>
</evidence>
<dbReference type="Proteomes" id="UP000597338">
    <property type="component" value="Unassembled WGS sequence"/>
</dbReference>
<feature type="domain" description="DUF2207" evidence="3">
    <location>
        <begin position="19"/>
        <end position="84"/>
    </location>
</feature>